<organism evidence="1 2">
    <name type="scientific">Naganishia friedmannii</name>
    <dbReference type="NCBI Taxonomy" id="89922"/>
    <lineage>
        <taxon>Eukaryota</taxon>
        <taxon>Fungi</taxon>
        <taxon>Dikarya</taxon>
        <taxon>Basidiomycota</taxon>
        <taxon>Agaricomycotina</taxon>
        <taxon>Tremellomycetes</taxon>
        <taxon>Filobasidiales</taxon>
        <taxon>Filobasidiaceae</taxon>
        <taxon>Naganishia</taxon>
    </lineage>
</organism>
<sequence>MDPTHGRYLLPTAQVEKALDASSQITTLQRRVFFNPNEVASSSSRIVKGEDVTLTEAELQDVGGNDEWIYYKVWELKDEFLEDRGGRGVDVVYVHVTRNTIHPESATKHTIHLRLTENSGRYAFQCEEILKAGFRVVLPDMPGVHVDLKQARHGRSTGVHGYLPTARSLPDAVFTVLQDLRTLSSSTASPPRKTFLTGTSMGGLTVLYALTTADRFTAEEREKMPPVHGAFAMCPLLDVPDRPNAIVTAVGKLLVKVAGKVPLLDGGPLDLISDDARVPAEFRQDPMNYTGKLRIATGIALLNAFTETVDNAGFTKTPIRLLHGDSDRTTSHKASMEYMEKVKSADKSIKIYEGYQHVMVKVVDGKSEEADFARNSAVLNDWKTWLLERS</sequence>
<dbReference type="EMBL" id="JASBWT010000001">
    <property type="protein sequence ID" value="KAJ9108735.1"/>
    <property type="molecule type" value="Genomic_DNA"/>
</dbReference>
<evidence type="ECO:0000313" key="1">
    <source>
        <dbReference type="EMBL" id="KAJ9108735.1"/>
    </source>
</evidence>
<gene>
    <name evidence="1" type="ORF">QFC21_000055</name>
</gene>
<proteinExistence type="predicted"/>
<evidence type="ECO:0000313" key="2">
    <source>
        <dbReference type="Proteomes" id="UP001227268"/>
    </source>
</evidence>
<dbReference type="Proteomes" id="UP001227268">
    <property type="component" value="Unassembled WGS sequence"/>
</dbReference>
<protein>
    <submittedName>
        <fullName evidence="1">Uncharacterized protein</fullName>
    </submittedName>
</protein>
<reference evidence="1" key="1">
    <citation type="submission" date="2023-04" db="EMBL/GenBank/DDBJ databases">
        <title>Draft Genome sequencing of Naganishia species isolated from polar environments using Oxford Nanopore Technology.</title>
        <authorList>
            <person name="Leo P."/>
            <person name="Venkateswaran K."/>
        </authorList>
    </citation>
    <scope>NUCLEOTIDE SEQUENCE</scope>
    <source>
        <strain evidence="1">MNA-CCFEE 5423</strain>
    </source>
</reference>
<keyword evidence="2" id="KW-1185">Reference proteome</keyword>
<comment type="caution">
    <text evidence="1">The sequence shown here is derived from an EMBL/GenBank/DDBJ whole genome shotgun (WGS) entry which is preliminary data.</text>
</comment>
<name>A0ACC2WC77_9TREE</name>
<accession>A0ACC2WC77</accession>